<dbReference type="eggNOG" id="COG0340">
    <property type="taxonomic scope" value="Bacteria"/>
</dbReference>
<comment type="catalytic activity">
    <reaction evidence="4">
        <text>biotin + L-lysyl-[protein] + ATP = N(6)-biotinyl-L-lysyl-[protein] + AMP + diphosphate + H(+)</text>
        <dbReference type="Rhea" id="RHEA:11756"/>
        <dbReference type="Rhea" id="RHEA-COMP:9752"/>
        <dbReference type="Rhea" id="RHEA-COMP:10505"/>
        <dbReference type="ChEBI" id="CHEBI:15378"/>
        <dbReference type="ChEBI" id="CHEBI:29969"/>
        <dbReference type="ChEBI" id="CHEBI:30616"/>
        <dbReference type="ChEBI" id="CHEBI:33019"/>
        <dbReference type="ChEBI" id="CHEBI:57586"/>
        <dbReference type="ChEBI" id="CHEBI:83144"/>
        <dbReference type="ChEBI" id="CHEBI:456215"/>
        <dbReference type="EC" id="6.3.4.15"/>
    </reaction>
</comment>
<dbReference type="PANTHER" id="PTHR12835:SF5">
    <property type="entry name" value="BIOTIN--PROTEIN LIGASE"/>
    <property type="match status" value="1"/>
</dbReference>
<dbReference type="STRING" id="375451.RD1_3267"/>
<dbReference type="OrthoDB" id="9807064at2"/>
<dbReference type="Gene3D" id="2.30.30.100">
    <property type="match status" value="1"/>
</dbReference>
<dbReference type="EMBL" id="CP000362">
    <property type="protein sequence ID" value="ABG32768.1"/>
    <property type="molecule type" value="Genomic_DNA"/>
</dbReference>
<dbReference type="RefSeq" id="WP_011569384.1">
    <property type="nucleotide sequence ID" value="NC_008209.1"/>
</dbReference>
<dbReference type="Pfam" id="PF02237">
    <property type="entry name" value="BPL_C"/>
    <property type="match status" value="1"/>
</dbReference>
<dbReference type="GO" id="GO:0004077">
    <property type="term" value="F:biotin--[biotin carboxyl-carrier protein] ligase activity"/>
    <property type="evidence" value="ECO:0007669"/>
    <property type="project" value="UniProtKB-EC"/>
</dbReference>
<keyword evidence="2" id="KW-0092">Biotin</keyword>
<gene>
    <name evidence="6" type="ordered locus">RD1_3267</name>
</gene>
<accession>Q163S5</accession>
<dbReference type="Gene3D" id="3.30.930.10">
    <property type="entry name" value="Bira Bifunctional Protein, Domain 2"/>
    <property type="match status" value="1"/>
</dbReference>
<keyword evidence="1 6" id="KW-0436">Ligase</keyword>
<protein>
    <recommendedName>
        <fullName evidence="3">biotin--[biotin carboxyl-carrier protein] ligase</fullName>
        <ecNumber evidence="3">6.3.4.15</ecNumber>
    </recommendedName>
</protein>
<dbReference type="Pfam" id="PF03099">
    <property type="entry name" value="BPL_LplA_LipB"/>
    <property type="match status" value="1"/>
</dbReference>
<evidence type="ECO:0000259" key="5">
    <source>
        <dbReference type="PROSITE" id="PS51733"/>
    </source>
</evidence>
<dbReference type="InterPro" id="IPR045864">
    <property type="entry name" value="aa-tRNA-synth_II/BPL/LPL"/>
</dbReference>
<dbReference type="InterPro" id="IPR003142">
    <property type="entry name" value="BPL_C"/>
</dbReference>
<evidence type="ECO:0000313" key="6">
    <source>
        <dbReference type="EMBL" id="ABG32768.1"/>
    </source>
</evidence>
<evidence type="ECO:0000313" key="7">
    <source>
        <dbReference type="Proteomes" id="UP000007029"/>
    </source>
</evidence>
<dbReference type="EC" id="6.3.4.15" evidence="3"/>
<keyword evidence="7" id="KW-1185">Reference proteome</keyword>
<name>Q163S5_ROSDO</name>
<sequence>MAVTPDRWPEGYGRLQLAQVDSTLDEAARQAPHAATPLWVFAQRQTAARGRRGRPWSMPAGNFAATLLMRSEGPPAQAALRSFTMSLALYRSFVEVTGRENDFTLKWPNDVLLKGGKVAGILLESVGAGQQTGCLSIGVGVNLVAAPSPGDVEARALKPVSILRETSVRVSPETFLEVLAGHFAVLEQQFQRYGFDPIRTGWLAQAARLGEVITARTSRDEYTGTFEDVDAEGHLVLRGPRGVMSIAAADVYF</sequence>
<dbReference type="KEGG" id="rde:RD1_3267"/>
<evidence type="ECO:0000256" key="1">
    <source>
        <dbReference type="ARBA" id="ARBA00022598"/>
    </source>
</evidence>
<dbReference type="NCBIfam" id="TIGR00121">
    <property type="entry name" value="birA_ligase"/>
    <property type="match status" value="1"/>
</dbReference>
<dbReference type="SUPFAM" id="SSF55681">
    <property type="entry name" value="Class II aaRS and biotin synthetases"/>
    <property type="match status" value="1"/>
</dbReference>
<dbReference type="AlphaFoldDB" id="Q163S5"/>
<organism evidence="6 7">
    <name type="scientific">Roseobacter denitrificans (strain ATCC 33942 / OCh 114)</name>
    <name type="common">Erythrobacter sp. (strain OCh 114)</name>
    <name type="synonym">Roseobacter denitrificans</name>
    <dbReference type="NCBI Taxonomy" id="375451"/>
    <lineage>
        <taxon>Bacteria</taxon>
        <taxon>Pseudomonadati</taxon>
        <taxon>Pseudomonadota</taxon>
        <taxon>Alphaproteobacteria</taxon>
        <taxon>Rhodobacterales</taxon>
        <taxon>Roseobacteraceae</taxon>
        <taxon>Roseobacter</taxon>
    </lineage>
</organism>
<dbReference type="InterPro" id="IPR004408">
    <property type="entry name" value="Biotin_CoA_COase_ligase"/>
</dbReference>
<dbReference type="CDD" id="cd16442">
    <property type="entry name" value="BPL"/>
    <property type="match status" value="1"/>
</dbReference>
<dbReference type="Proteomes" id="UP000007029">
    <property type="component" value="Chromosome"/>
</dbReference>
<evidence type="ECO:0000256" key="4">
    <source>
        <dbReference type="ARBA" id="ARBA00047846"/>
    </source>
</evidence>
<reference evidence="6 7" key="1">
    <citation type="journal article" date="2007" name="J. Bacteriol.">
        <title>The complete genome sequence of Roseobacter denitrificans reveals a mixotrophic rather than photosynthetic metabolism.</title>
        <authorList>
            <person name="Swingley W.D."/>
            <person name="Sadekar S."/>
            <person name="Mastrian S.D."/>
            <person name="Matthies H.J."/>
            <person name="Hao J."/>
            <person name="Ramos H."/>
            <person name="Acharya C.R."/>
            <person name="Conrad A.L."/>
            <person name="Taylor H.L."/>
            <person name="Dejesa L.C."/>
            <person name="Shah M.K."/>
            <person name="O'huallachain M.E."/>
            <person name="Lince M.T."/>
            <person name="Blankenship R.E."/>
            <person name="Beatty J.T."/>
            <person name="Touchman J.W."/>
        </authorList>
    </citation>
    <scope>NUCLEOTIDE SEQUENCE [LARGE SCALE GENOMIC DNA]</scope>
    <source>
        <strain evidence="7">ATCC 33942 / OCh 114</strain>
    </source>
</reference>
<dbReference type="PROSITE" id="PS51733">
    <property type="entry name" value="BPL_LPL_CATALYTIC"/>
    <property type="match status" value="1"/>
</dbReference>
<evidence type="ECO:0000256" key="3">
    <source>
        <dbReference type="ARBA" id="ARBA00024227"/>
    </source>
</evidence>
<dbReference type="PANTHER" id="PTHR12835">
    <property type="entry name" value="BIOTIN PROTEIN LIGASE"/>
    <property type="match status" value="1"/>
</dbReference>
<feature type="domain" description="BPL/LPL catalytic" evidence="5">
    <location>
        <begin position="9"/>
        <end position="191"/>
    </location>
</feature>
<dbReference type="HOGENOM" id="CLU_051096_3_0_5"/>
<proteinExistence type="predicted"/>
<dbReference type="GO" id="GO:0005737">
    <property type="term" value="C:cytoplasm"/>
    <property type="evidence" value="ECO:0007669"/>
    <property type="project" value="TreeGrafter"/>
</dbReference>
<evidence type="ECO:0000256" key="2">
    <source>
        <dbReference type="ARBA" id="ARBA00023267"/>
    </source>
</evidence>
<dbReference type="InterPro" id="IPR004143">
    <property type="entry name" value="BPL_LPL_catalytic"/>
</dbReference>